<evidence type="ECO:0000259" key="2">
    <source>
        <dbReference type="Pfam" id="PF07007"/>
    </source>
</evidence>
<proteinExistence type="predicted"/>
<reference evidence="3 4" key="1">
    <citation type="submission" date="2020-11" db="EMBL/GenBank/DDBJ databases">
        <authorList>
            <person name="Kim M.K."/>
        </authorList>
    </citation>
    <scope>NUCLEOTIDE SEQUENCE [LARGE SCALE GENOMIC DNA]</scope>
    <source>
        <strain evidence="3 4">BT290</strain>
    </source>
</reference>
<dbReference type="Pfam" id="PF07007">
    <property type="entry name" value="LprI"/>
    <property type="match status" value="1"/>
</dbReference>
<dbReference type="InterPro" id="IPR009739">
    <property type="entry name" value="LprI-like_N"/>
</dbReference>
<accession>A0ABS0HP69</accession>
<keyword evidence="4" id="KW-1185">Reference proteome</keyword>
<feature type="domain" description="Lysozyme inhibitor LprI-like N-terminal" evidence="2">
    <location>
        <begin position="26"/>
        <end position="111"/>
    </location>
</feature>
<name>A0ABS0HP69_9HYPH</name>
<dbReference type="RefSeq" id="WP_196262678.1">
    <property type="nucleotide sequence ID" value="NZ_JADQDN010000002.1"/>
</dbReference>
<protein>
    <submittedName>
        <fullName evidence="3">DUF1311 domain-containing protein</fullName>
    </submittedName>
</protein>
<gene>
    <name evidence="3" type="ORF">I2H36_04450</name>
</gene>
<evidence type="ECO:0000313" key="4">
    <source>
        <dbReference type="Proteomes" id="UP000611708"/>
    </source>
</evidence>
<keyword evidence="1" id="KW-0732">Signal</keyword>
<sequence length="132" mass="15063">MRPLSIVLLAMLFLSPAARAGDDCKGETQSEMNMCAEHKFEKADKAMNERYTKLMKRLDRDDQGKLRDAQRAWISYRDKVCDFETSGLGSVRPMIFAGCMTMLTELHIRYLDSQLTCEEGDLSCRGWVGNKN</sequence>
<feature type="chain" id="PRO_5045209250" evidence="1">
    <location>
        <begin position="21"/>
        <end position="132"/>
    </location>
</feature>
<dbReference type="EMBL" id="JADQDN010000002">
    <property type="protein sequence ID" value="MBF9195278.1"/>
    <property type="molecule type" value="Genomic_DNA"/>
</dbReference>
<organism evidence="3 4">
    <name type="scientific">Microvirga terrestris</name>
    <dbReference type="NCBI Taxonomy" id="2791024"/>
    <lineage>
        <taxon>Bacteria</taxon>
        <taxon>Pseudomonadati</taxon>
        <taxon>Pseudomonadota</taxon>
        <taxon>Alphaproteobacteria</taxon>
        <taxon>Hyphomicrobiales</taxon>
        <taxon>Methylobacteriaceae</taxon>
        <taxon>Microvirga</taxon>
    </lineage>
</organism>
<dbReference type="Proteomes" id="UP000611708">
    <property type="component" value="Unassembled WGS sequence"/>
</dbReference>
<feature type="signal peptide" evidence="1">
    <location>
        <begin position="1"/>
        <end position="20"/>
    </location>
</feature>
<evidence type="ECO:0000256" key="1">
    <source>
        <dbReference type="SAM" id="SignalP"/>
    </source>
</evidence>
<dbReference type="PANTHER" id="PTHR39176:SF1">
    <property type="entry name" value="PERIPLASMIC PROTEIN"/>
    <property type="match status" value="1"/>
</dbReference>
<dbReference type="PANTHER" id="PTHR39176">
    <property type="entry name" value="PERIPLASMIC PROTEIN-RELATED"/>
    <property type="match status" value="1"/>
</dbReference>
<comment type="caution">
    <text evidence="3">The sequence shown here is derived from an EMBL/GenBank/DDBJ whole genome shotgun (WGS) entry which is preliminary data.</text>
</comment>
<evidence type="ECO:0000313" key="3">
    <source>
        <dbReference type="EMBL" id="MBF9195278.1"/>
    </source>
</evidence>
<dbReference type="Gene3D" id="1.20.1270.180">
    <property type="match status" value="1"/>
</dbReference>